<accession>D1AIF7</accession>
<dbReference type="UniPathway" id="UPA00344"/>
<evidence type="ECO:0000256" key="6">
    <source>
        <dbReference type="ARBA" id="ARBA00023004"/>
    </source>
</evidence>
<keyword evidence="8 12" id="KW-0342">GTP-binding</keyword>
<feature type="binding site" evidence="12">
    <location>
        <position position="267"/>
    </location>
    <ligand>
        <name>[4Fe-4S] cluster</name>
        <dbReference type="ChEBI" id="CHEBI:49883"/>
        <label>2</label>
        <note>4Fe-4S-substrate</note>
    </ligand>
</feature>
<dbReference type="SMART" id="SM00729">
    <property type="entry name" value="Elp3"/>
    <property type="match status" value="1"/>
</dbReference>
<evidence type="ECO:0000313" key="16">
    <source>
        <dbReference type="Proteomes" id="UP000000845"/>
    </source>
</evidence>
<evidence type="ECO:0000256" key="13">
    <source>
        <dbReference type="SAM" id="MobiDB-lite"/>
    </source>
</evidence>
<dbReference type="HOGENOM" id="CLU_009273_0_1_0"/>
<keyword evidence="5 12" id="KW-0547">Nucleotide-binding</keyword>
<evidence type="ECO:0000256" key="3">
    <source>
        <dbReference type="ARBA" id="ARBA00022691"/>
    </source>
</evidence>
<dbReference type="InterPro" id="IPR006638">
    <property type="entry name" value="Elp3/MiaA/NifB-like_rSAM"/>
</dbReference>
<feature type="binding site" evidence="12">
    <location>
        <position position="24"/>
    </location>
    <ligand>
        <name>[4Fe-4S] cluster</name>
        <dbReference type="ChEBI" id="CHEBI:49883"/>
        <label>1</label>
        <note>4Fe-4S-S-AdoMet</note>
    </ligand>
</feature>
<feature type="binding site" evidence="12">
    <location>
        <position position="188"/>
    </location>
    <ligand>
        <name>S-adenosyl-L-methionine</name>
        <dbReference type="ChEBI" id="CHEBI:59789"/>
    </ligand>
</feature>
<dbReference type="PANTHER" id="PTHR22960">
    <property type="entry name" value="MOLYBDOPTERIN COFACTOR SYNTHESIS PROTEIN A"/>
    <property type="match status" value="1"/>
</dbReference>
<feature type="domain" description="Radical SAM core" evidence="14">
    <location>
        <begin position="4"/>
        <end position="226"/>
    </location>
</feature>
<feature type="binding site" evidence="12">
    <location>
        <position position="27"/>
    </location>
    <ligand>
        <name>[4Fe-4S] cluster</name>
        <dbReference type="ChEBI" id="CHEBI:49883"/>
        <label>1</label>
        <note>4Fe-4S-S-AdoMet</note>
    </ligand>
</feature>
<dbReference type="AlphaFoldDB" id="D1AIF7"/>
<comment type="pathway">
    <text evidence="12">Cofactor biosynthesis; molybdopterin biosynthesis.</text>
</comment>
<keyword evidence="9 12" id="KW-0501">Molybdenum cofactor biosynthesis</keyword>
<comment type="similarity">
    <text evidence="12">Belongs to the radical SAM superfamily. MoaA family.</text>
</comment>
<dbReference type="CDD" id="cd21117">
    <property type="entry name" value="Twitch_MoaA"/>
    <property type="match status" value="1"/>
</dbReference>
<dbReference type="InterPro" id="IPR000385">
    <property type="entry name" value="MoaA_NifB_PqqE_Fe-S-bd_CS"/>
</dbReference>
<feature type="binding site" evidence="12">
    <location>
        <begin position="255"/>
        <end position="257"/>
    </location>
    <ligand>
        <name>GTP</name>
        <dbReference type="ChEBI" id="CHEBI:37565"/>
    </ligand>
</feature>
<dbReference type="SFLD" id="SFLDG01386">
    <property type="entry name" value="main_SPASM_domain-containing"/>
    <property type="match status" value="1"/>
</dbReference>
<dbReference type="GO" id="GO:0061798">
    <property type="term" value="F:GTP 3',8'-cyclase activity"/>
    <property type="evidence" value="ECO:0007669"/>
    <property type="project" value="UniProtKB-UniRule"/>
</dbReference>
<evidence type="ECO:0000256" key="9">
    <source>
        <dbReference type="ARBA" id="ARBA00023150"/>
    </source>
</evidence>
<feature type="binding site" evidence="12">
    <location>
        <position position="20"/>
    </location>
    <ligand>
        <name>[4Fe-4S] cluster</name>
        <dbReference type="ChEBI" id="CHEBI:49883"/>
        <label>1</label>
        <note>4Fe-4S-S-AdoMet</note>
    </ligand>
</feature>
<dbReference type="InterPro" id="IPR058240">
    <property type="entry name" value="rSAM_sf"/>
</dbReference>
<comment type="cofactor">
    <cofactor evidence="12">
        <name>[4Fe-4S] cluster</name>
        <dbReference type="ChEBI" id="CHEBI:49883"/>
    </cofactor>
    <text evidence="12">Binds 2 [4Fe-4S] clusters. Binds 1 [4Fe-4S] cluster coordinated with 3 cysteines and an exchangeable S-adenosyl-L-methionine and 1 [4Fe-4S] cluster coordinated with 3 cysteines and the GTP-derived substrate.</text>
</comment>
<feature type="binding site" evidence="12">
    <location>
        <position position="154"/>
    </location>
    <ligand>
        <name>GTP</name>
        <dbReference type="ChEBI" id="CHEBI:37565"/>
    </ligand>
</feature>
<proteinExistence type="inferred from homology"/>
<keyword evidence="4 12" id="KW-0479">Metal-binding</keyword>
<evidence type="ECO:0000256" key="1">
    <source>
        <dbReference type="ARBA" id="ARBA00012167"/>
    </source>
</evidence>
<dbReference type="InterPro" id="IPR013483">
    <property type="entry name" value="MoaA"/>
</dbReference>
<dbReference type="eggNOG" id="COG2896">
    <property type="taxonomic scope" value="Bacteria"/>
</dbReference>
<evidence type="ECO:0000256" key="4">
    <source>
        <dbReference type="ARBA" id="ARBA00022723"/>
    </source>
</evidence>
<dbReference type="PROSITE" id="PS01305">
    <property type="entry name" value="MOAA_NIFB_PQQE"/>
    <property type="match status" value="1"/>
</dbReference>
<dbReference type="InterPro" id="IPR010505">
    <property type="entry name" value="MoaA_twitch"/>
</dbReference>
<dbReference type="InterPro" id="IPR007197">
    <property type="entry name" value="rSAM"/>
</dbReference>
<feature type="binding site" evidence="12">
    <location>
        <position position="253"/>
    </location>
    <ligand>
        <name>[4Fe-4S] cluster</name>
        <dbReference type="ChEBI" id="CHEBI:49883"/>
        <label>2</label>
        <note>4Fe-4S-substrate</note>
    </ligand>
</feature>
<name>D1AIF7_SEBTE</name>
<evidence type="ECO:0000256" key="8">
    <source>
        <dbReference type="ARBA" id="ARBA00023134"/>
    </source>
</evidence>
<keyword evidence="10 12" id="KW-0456">Lyase</keyword>
<dbReference type="GO" id="GO:1904047">
    <property type="term" value="F:S-adenosyl-L-methionine binding"/>
    <property type="evidence" value="ECO:0007669"/>
    <property type="project" value="UniProtKB-UniRule"/>
</dbReference>
<dbReference type="SFLD" id="SFLDG01383">
    <property type="entry name" value="cyclic_pyranopterin_phosphate"/>
    <property type="match status" value="1"/>
</dbReference>
<dbReference type="GO" id="GO:0051539">
    <property type="term" value="F:4 iron, 4 sulfur cluster binding"/>
    <property type="evidence" value="ECO:0007669"/>
    <property type="project" value="UniProtKB-UniRule"/>
</dbReference>
<evidence type="ECO:0000256" key="11">
    <source>
        <dbReference type="ARBA" id="ARBA00048697"/>
    </source>
</evidence>
<dbReference type="PROSITE" id="PS51918">
    <property type="entry name" value="RADICAL_SAM"/>
    <property type="match status" value="1"/>
</dbReference>
<keyword evidence="2 12" id="KW-0004">4Fe-4S</keyword>
<evidence type="ECO:0000256" key="12">
    <source>
        <dbReference type="HAMAP-Rule" id="MF_01225"/>
    </source>
</evidence>
<reference evidence="16" key="1">
    <citation type="submission" date="2009-09" db="EMBL/GenBank/DDBJ databases">
        <title>The complete chromosome of Sebaldella termitidis ATCC 33386.</title>
        <authorList>
            <consortium name="US DOE Joint Genome Institute (JGI-PGF)"/>
            <person name="Lucas S."/>
            <person name="Copeland A."/>
            <person name="Lapidus A."/>
            <person name="Glavina del Rio T."/>
            <person name="Dalin E."/>
            <person name="Tice H."/>
            <person name="Bruce D."/>
            <person name="Goodwin L."/>
            <person name="Pitluck S."/>
            <person name="Kyrpides N."/>
            <person name="Mavromatis K."/>
            <person name="Ivanova N."/>
            <person name="Mikhailova N."/>
            <person name="Sims D."/>
            <person name="Meincke L."/>
            <person name="Brettin T."/>
            <person name="Detter J.C."/>
            <person name="Han C."/>
            <person name="Larimer F."/>
            <person name="Land M."/>
            <person name="Hauser L."/>
            <person name="Markowitz V."/>
            <person name="Cheng J.F."/>
            <person name="Hugenholtz P."/>
            <person name="Woyke T."/>
            <person name="Wu D."/>
            <person name="Eisen J.A."/>
        </authorList>
    </citation>
    <scope>NUCLEOTIDE SEQUENCE [LARGE SCALE GENOMIC DNA]</scope>
    <source>
        <strain evidence="16">ATCC 33386 / NCTC 11300</strain>
    </source>
</reference>
<dbReference type="Gene3D" id="3.20.20.70">
    <property type="entry name" value="Aldolase class I"/>
    <property type="match status" value="1"/>
</dbReference>
<dbReference type="RefSeq" id="WP_012861137.1">
    <property type="nucleotide sequence ID" value="NC_013517.1"/>
</dbReference>
<organism evidence="15 16">
    <name type="scientific">Sebaldella termitidis (strain ATCC 33386 / NCTC 11300)</name>
    <dbReference type="NCBI Taxonomy" id="526218"/>
    <lineage>
        <taxon>Bacteria</taxon>
        <taxon>Fusobacteriati</taxon>
        <taxon>Fusobacteriota</taxon>
        <taxon>Fusobacteriia</taxon>
        <taxon>Fusobacteriales</taxon>
        <taxon>Leptotrichiaceae</taxon>
        <taxon>Sebaldella</taxon>
    </lineage>
</organism>
<keyword evidence="3 12" id="KW-0949">S-adenosyl-L-methionine</keyword>
<dbReference type="CDD" id="cd01335">
    <property type="entry name" value="Radical_SAM"/>
    <property type="match status" value="1"/>
</dbReference>
<dbReference type="Proteomes" id="UP000000845">
    <property type="component" value="Chromosome"/>
</dbReference>
<evidence type="ECO:0000256" key="5">
    <source>
        <dbReference type="ARBA" id="ARBA00022741"/>
    </source>
</evidence>
<evidence type="ECO:0000256" key="2">
    <source>
        <dbReference type="ARBA" id="ARBA00022485"/>
    </source>
</evidence>
<dbReference type="InterPro" id="IPR050105">
    <property type="entry name" value="MoCo_biosynth_MoaA/MoaC"/>
</dbReference>
<dbReference type="Pfam" id="PF04055">
    <property type="entry name" value="Radical_SAM"/>
    <property type="match status" value="1"/>
</dbReference>
<dbReference type="SFLD" id="SFLDG01067">
    <property type="entry name" value="SPASM/twitch_domain_containing"/>
    <property type="match status" value="1"/>
</dbReference>
<feature type="binding site" evidence="12">
    <location>
        <position position="26"/>
    </location>
    <ligand>
        <name>S-adenosyl-L-methionine</name>
        <dbReference type="ChEBI" id="CHEBI:59789"/>
    </ligand>
</feature>
<feature type="binding site" evidence="12">
    <location>
        <position position="63"/>
    </location>
    <ligand>
        <name>GTP</name>
        <dbReference type="ChEBI" id="CHEBI:37565"/>
    </ligand>
</feature>
<evidence type="ECO:0000256" key="7">
    <source>
        <dbReference type="ARBA" id="ARBA00023014"/>
    </source>
</evidence>
<dbReference type="PANTHER" id="PTHR22960:SF0">
    <property type="entry name" value="MOLYBDENUM COFACTOR BIOSYNTHESIS PROTEIN 1"/>
    <property type="match status" value="1"/>
</dbReference>
<evidence type="ECO:0000259" key="14">
    <source>
        <dbReference type="PROSITE" id="PS51918"/>
    </source>
</evidence>
<dbReference type="InterPro" id="IPR013785">
    <property type="entry name" value="Aldolase_TIM"/>
</dbReference>
<dbReference type="SFLD" id="SFLDS00029">
    <property type="entry name" value="Radical_SAM"/>
    <property type="match status" value="1"/>
</dbReference>
<keyword evidence="16" id="KW-1185">Reference proteome</keyword>
<keyword evidence="6 12" id="KW-0408">Iron</keyword>
<dbReference type="HAMAP" id="MF_01225_B">
    <property type="entry name" value="MoaA_B"/>
    <property type="match status" value="1"/>
</dbReference>
<dbReference type="SUPFAM" id="SSF102114">
    <property type="entry name" value="Radical SAM enzymes"/>
    <property type="match status" value="1"/>
</dbReference>
<dbReference type="STRING" id="526218.Sterm_1683"/>
<dbReference type="KEGG" id="str:Sterm_1683"/>
<evidence type="ECO:0000256" key="10">
    <source>
        <dbReference type="ARBA" id="ARBA00023239"/>
    </source>
</evidence>
<comment type="catalytic activity">
    <reaction evidence="11 12">
        <text>GTP + AH2 + S-adenosyl-L-methionine = (8S)-3',8-cyclo-7,8-dihydroguanosine 5'-triphosphate + 5'-deoxyadenosine + L-methionine + A + H(+)</text>
        <dbReference type="Rhea" id="RHEA:49576"/>
        <dbReference type="ChEBI" id="CHEBI:13193"/>
        <dbReference type="ChEBI" id="CHEBI:15378"/>
        <dbReference type="ChEBI" id="CHEBI:17319"/>
        <dbReference type="ChEBI" id="CHEBI:17499"/>
        <dbReference type="ChEBI" id="CHEBI:37565"/>
        <dbReference type="ChEBI" id="CHEBI:57844"/>
        <dbReference type="ChEBI" id="CHEBI:59789"/>
        <dbReference type="ChEBI" id="CHEBI:131766"/>
        <dbReference type="EC" id="4.1.99.22"/>
    </reaction>
</comment>
<keyword evidence="7 12" id="KW-0411">Iron-sulfur</keyword>
<feature type="binding site" evidence="12">
    <location>
        <position position="67"/>
    </location>
    <ligand>
        <name>S-adenosyl-L-methionine</name>
        <dbReference type="ChEBI" id="CHEBI:59789"/>
    </ligand>
</feature>
<feature type="binding site" evidence="12">
    <location>
        <position position="94"/>
    </location>
    <ligand>
        <name>GTP</name>
        <dbReference type="ChEBI" id="CHEBI:37565"/>
    </ligand>
</feature>
<dbReference type="GO" id="GO:0006777">
    <property type="term" value="P:Mo-molybdopterin cofactor biosynthetic process"/>
    <property type="evidence" value="ECO:0007669"/>
    <property type="project" value="UniProtKB-UniRule"/>
</dbReference>
<evidence type="ECO:0000313" key="15">
    <source>
        <dbReference type="EMBL" id="ACZ08541.1"/>
    </source>
</evidence>
<dbReference type="GO" id="GO:0061799">
    <property type="term" value="F:cyclic pyranopterin monophosphate synthase activity"/>
    <property type="evidence" value="ECO:0007669"/>
    <property type="project" value="TreeGrafter"/>
</dbReference>
<dbReference type="Pfam" id="PF06463">
    <property type="entry name" value="Mob_synth_C"/>
    <property type="match status" value="1"/>
</dbReference>
<feature type="binding site" evidence="12">
    <location>
        <position position="118"/>
    </location>
    <ligand>
        <name>S-adenosyl-L-methionine</name>
        <dbReference type="ChEBI" id="CHEBI:59789"/>
    </ligand>
</feature>
<dbReference type="GO" id="GO:0046872">
    <property type="term" value="F:metal ion binding"/>
    <property type="evidence" value="ECO:0007669"/>
    <property type="project" value="UniProtKB-KW"/>
</dbReference>
<dbReference type="NCBIfam" id="TIGR02666">
    <property type="entry name" value="moaA"/>
    <property type="match status" value="1"/>
</dbReference>
<feature type="compositionally biased region" description="Basic and acidic residues" evidence="13">
    <location>
        <begin position="310"/>
        <end position="320"/>
    </location>
</feature>
<feature type="binding site" evidence="12">
    <location>
        <position position="13"/>
    </location>
    <ligand>
        <name>GTP</name>
        <dbReference type="ChEBI" id="CHEBI:37565"/>
    </ligand>
</feature>
<feature type="binding site" evidence="12">
    <location>
        <position position="250"/>
    </location>
    <ligand>
        <name>[4Fe-4S] cluster</name>
        <dbReference type="ChEBI" id="CHEBI:49883"/>
        <label>2</label>
        <note>4Fe-4S-substrate</note>
    </ligand>
</feature>
<sequence length="327" mass="37342">MIDQFNRDINYLRVSVTDRCNLRCVYCLPEFSKDFIDESKLLTIDEYFRLIRILGNLGIKKVRITGGEPLVRRGIPGLIKSINNLENIEETAMTTNGILLEKYLDELAENGLSSLNISLDILDEKKYNYITRGGELEKVVRSIEKAIEYKIKIKLNSVIIDDFNKNDIKSLVDFAVDKNIDIRFIELMPIGCGQNLKGVSNEEILEIISKDRKTAEMNSSGTISGPAAYHKIEGTNTRIGFISPLSSCFCETCNRIRITSEGKLKQCLYYDSKLDLMKMLRTETSDKKLMEEIKNEIYFKNKQHNFTGSPEDKEKEKEKNTMSVIGG</sequence>
<dbReference type="GO" id="GO:0005525">
    <property type="term" value="F:GTP binding"/>
    <property type="evidence" value="ECO:0007669"/>
    <property type="project" value="UniProtKB-UniRule"/>
</dbReference>
<dbReference type="EMBL" id="CP001739">
    <property type="protein sequence ID" value="ACZ08541.1"/>
    <property type="molecule type" value="Genomic_DNA"/>
</dbReference>
<protein>
    <recommendedName>
        <fullName evidence="1 12">GTP 3',8-cyclase</fullName>
        <ecNumber evidence="1 12">4.1.99.22</ecNumber>
    </recommendedName>
    <alternativeName>
        <fullName evidence="12">Molybdenum cofactor biosynthesis protein A</fullName>
    </alternativeName>
</protein>
<gene>
    <name evidence="12" type="primary">moaA</name>
    <name evidence="15" type="ordered locus">Sterm_1683</name>
</gene>
<dbReference type="EC" id="4.1.99.22" evidence="1 12"/>
<feature type="region of interest" description="Disordered" evidence="13">
    <location>
        <begin position="304"/>
        <end position="327"/>
    </location>
</feature>
<reference evidence="15 16" key="2">
    <citation type="journal article" date="2010" name="Stand. Genomic Sci.">
        <title>Complete genome sequence of Sebaldella termitidis type strain (NCTC 11300).</title>
        <authorList>
            <person name="Harmon-Smith M."/>
            <person name="Celia L."/>
            <person name="Chertkov O."/>
            <person name="Lapidus A."/>
            <person name="Copeland A."/>
            <person name="Glavina Del Rio T."/>
            <person name="Nolan M."/>
            <person name="Lucas S."/>
            <person name="Tice H."/>
            <person name="Cheng J.F."/>
            <person name="Han C."/>
            <person name="Detter J.C."/>
            <person name="Bruce D."/>
            <person name="Goodwin L."/>
            <person name="Pitluck S."/>
            <person name="Pati A."/>
            <person name="Liolios K."/>
            <person name="Ivanova N."/>
            <person name="Mavromatis K."/>
            <person name="Mikhailova N."/>
            <person name="Chen A."/>
            <person name="Palaniappan K."/>
            <person name="Land M."/>
            <person name="Hauser L."/>
            <person name="Chang Y.J."/>
            <person name="Jeffries C.D."/>
            <person name="Brettin T."/>
            <person name="Goker M."/>
            <person name="Beck B."/>
            <person name="Bristow J."/>
            <person name="Eisen J.A."/>
            <person name="Markowitz V."/>
            <person name="Hugenholtz P."/>
            <person name="Kyrpides N.C."/>
            <person name="Klenk H.P."/>
            <person name="Chen F."/>
        </authorList>
    </citation>
    <scope>NUCLEOTIDE SEQUENCE [LARGE SCALE GENOMIC DNA]</scope>
    <source>
        <strain evidence="16">ATCC 33386 / NCTC 11300</strain>
    </source>
</reference>
<comment type="function">
    <text evidence="12">Catalyzes the cyclization of GTP to (8S)-3',8-cyclo-7,8-dihydroguanosine 5'-triphosphate.</text>
</comment>
<dbReference type="InterPro" id="IPR040064">
    <property type="entry name" value="MoaA-like"/>
</dbReference>
<comment type="subunit">
    <text evidence="12">Monomer and homodimer.</text>
</comment>